<keyword evidence="1" id="KW-1185">Reference proteome</keyword>
<organism evidence="1 2">
    <name type="scientific">Setaria digitata</name>
    <dbReference type="NCBI Taxonomy" id="48799"/>
    <lineage>
        <taxon>Eukaryota</taxon>
        <taxon>Metazoa</taxon>
        <taxon>Ecdysozoa</taxon>
        <taxon>Nematoda</taxon>
        <taxon>Chromadorea</taxon>
        <taxon>Rhabditida</taxon>
        <taxon>Spirurina</taxon>
        <taxon>Spiruromorpha</taxon>
        <taxon>Filarioidea</taxon>
        <taxon>Setariidae</taxon>
        <taxon>Setaria</taxon>
    </lineage>
</organism>
<dbReference type="Proteomes" id="UP000887581">
    <property type="component" value="Unplaced"/>
</dbReference>
<dbReference type="AlphaFoldDB" id="A0A915PQZ7"/>
<proteinExistence type="predicted"/>
<evidence type="ECO:0000313" key="1">
    <source>
        <dbReference type="Proteomes" id="UP000887581"/>
    </source>
</evidence>
<dbReference type="WBParaSite" id="sdigi.contig35.g2448.t1">
    <property type="protein sequence ID" value="sdigi.contig35.g2448.t1"/>
    <property type="gene ID" value="sdigi.contig35.g2448"/>
</dbReference>
<reference evidence="2" key="1">
    <citation type="submission" date="2022-11" db="UniProtKB">
        <authorList>
            <consortium name="WormBaseParasite"/>
        </authorList>
    </citation>
    <scope>IDENTIFICATION</scope>
</reference>
<protein>
    <submittedName>
        <fullName evidence="2">Uncharacterized protein</fullName>
    </submittedName>
</protein>
<accession>A0A915PQZ7</accession>
<sequence>MNRSRVPQQQWQQRKEAQTECETLWVRTLFTTAPAACQVRDITRSWSDFCPFTDCMVFISHNFTFRHSFIDHRKFVGIKMDENANVFEMITSSYLHLLSMESKSALEQKWLSPSAIKVVEPNWPMD</sequence>
<evidence type="ECO:0000313" key="2">
    <source>
        <dbReference type="WBParaSite" id="sdigi.contig35.g2448.t1"/>
    </source>
</evidence>
<name>A0A915PQZ7_9BILA</name>